<feature type="domain" description="Transglutaminase-like" evidence="1">
    <location>
        <begin position="167"/>
        <end position="233"/>
    </location>
</feature>
<keyword evidence="3" id="KW-1185">Reference proteome</keyword>
<dbReference type="SUPFAM" id="SSF54001">
    <property type="entry name" value="Cysteine proteinases"/>
    <property type="match status" value="1"/>
</dbReference>
<dbReference type="SMART" id="SM00460">
    <property type="entry name" value="TGc"/>
    <property type="match status" value="1"/>
</dbReference>
<proteinExistence type="predicted"/>
<dbReference type="OrthoDB" id="5438043at2"/>
<dbReference type="PANTHER" id="PTHR33490">
    <property type="entry name" value="BLR5614 PROTEIN-RELATED"/>
    <property type="match status" value="1"/>
</dbReference>
<sequence>MHIRYGYTIDVVFDRSADLVTRLDIHMSRRSDITEPDDMLVTALADGAVVASGDIEQDRFGNLCRRLAVPAGGVRLAAEGIVYDSGFTDPPPPDGRILPPEQLSPDVRAFLDDSPLCATPRFAPVAKVLLAERPAGPTTIQAIIDHVHDHLRFDPGRGRPGRTAEEAYDDQAGGSEDFAQVAVALCRAAGIPARYCTGYHADIGPAQELQPGFNAWFDAHLDGRWWAFDARTNAPRIGRILVARGRDSSDVSILSSAGTYHLAGFEISADEVTGARFPVTSRERRARWTGHETATAAKLAPSR</sequence>
<dbReference type="InterPro" id="IPR002931">
    <property type="entry name" value="Transglutaminase-like"/>
</dbReference>
<dbReference type="Proteomes" id="UP000298588">
    <property type="component" value="Chromosome"/>
</dbReference>
<dbReference type="PANTHER" id="PTHR33490:SF12">
    <property type="entry name" value="BLL5557 PROTEIN"/>
    <property type="match status" value="1"/>
</dbReference>
<reference evidence="2 3" key="1">
    <citation type="submission" date="2019-04" db="EMBL/GenBank/DDBJ databases">
        <title>Phreatobacter aquaticus sp. nov.</title>
        <authorList>
            <person name="Choi A."/>
            <person name="Baek K."/>
        </authorList>
    </citation>
    <scope>NUCLEOTIDE SEQUENCE [LARGE SCALE GENOMIC DNA]</scope>
    <source>
        <strain evidence="2 3">NMCR1094</strain>
    </source>
</reference>
<dbReference type="Pfam" id="PF01841">
    <property type="entry name" value="Transglut_core"/>
    <property type="match status" value="1"/>
</dbReference>
<dbReference type="KEGG" id="paqt:E8L99_14670"/>
<dbReference type="Gene3D" id="3.10.620.30">
    <property type="match status" value="1"/>
</dbReference>
<evidence type="ECO:0000313" key="3">
    <source>
        <dbReference type="Proteomes" id="UP000298588"/>
    </source>
</evidence>
<evidence type="ECO:0000259" key="1">
    <source>
        <dbReference type="SMART" id="SM00460"/>
    </source>
</evidence>
<evidence type="ECO:0000313" key="2">
    <source>
        <dbReference type="EMBL" id="QCK86909.1"/>
    </source>
</evidence>
<name>A0A4D7QMQ6_9HYPH</name>
<organism evidence="2 3">
    <name type="scientific">Phreatobacter aquaticus</name>
    <dbReference type="NCBI Taxonomy" id="2570229"/>
    <lineage>
        <taxon>Bacteria</taxon>
        <taxon>Pseudomonadati</taxon>
        <taxon>Pseudomonadota</taxon>
        <taxon>Alphaproteobacteria</taxon>
        <taxon>Hyphomicrobiales</taxon>
        <taxon>Phreatobacteraceae</taxon>
        <taxon>Phreatobacter</taxon>
    </lineage>
</organism>
<protein>
    <submittedName>
        <fullName evidence="2">Transglutaminase family protein</fullName>
    </submittedName>
</protein>
<gene>
    <name evidence="2" type="ORF">E8L99_14670</name>
</gene>
<dbReference type="AlphaFoldDB" id="A0A4D7QMQ6"/>
<dbReference type="RefSeq" id="WP_137100240.1">
    <property type="nucleotide sequence ID" value="NZ_CP039865.1"/>
</dbReference>
<dbReference type="EMBL" id="CP039865">
    <property type="protein sequence ID" value="QCK86909.1"/>
    <property type="molecule type" value="Genomic_DNA"/>
</dbReference>
<dbReference type="Gene3D" id="2.60.40.2250">
    <property type="match status" value="1"/>
</dbReference>
<accession>A0A4D7QMQ6</accession>
<dbReference type="InterPro" id="IPR038765">
    <property type="entry name" value="Papain-like_cys_pep_sf"/>
</dbReference>